<name>A0A8X6Y6F7_9ARAC</name>
<dbReference type="AlphaFoldDB" id="A0A8X6Y6F7"/>
<dbReference type="EMBL" id="BMAV01016312">
    <property type="protein sequence ID" value="GFY66971.1"/>
    <property type="molecule type" value="Genomic_DNA"/>
</dbReference>
<reference evidence="1" key="1">
    <citation type="submission" date="2020-08" db="EMBL/GenBank/DDBJ databases">
        <title>Multicomponent nature underlies the extraordinary mechanical properties of spider dragline silk.</title>
        <authorList>
            <person name="Kono N."/>
            <person name="Nakamura H."/>
            <person name="Mori M."/>
            <person name="Yoshida Y."/>
            <person name="Ohtoshi R."/>
            <person name="Malay A.D."/>
            <person name="Moran D.A.P."/>
            <person name="Tomita M."/>
            <person name="Numata K."/>
            <person name="Arakawa K."/>
        </authorList>
    </citation>
    <scope>NUCLEOTIDE SEQUENCE</scope>
</reference>
<keyword evidence="2" id="KW-1185">Reference proteome</keyword>
<evidence type="ECO:0000313" key="2">
    <source>
        <dbReference type="Proteomes" id="UP000886998"/>
    </source>
</evidence>
<dbReference type="OrthoDB" id="6100337at2759"/>
<protein>
    <submittedName>
        <fullName evidence="1">Uncharacterized protein F54H12.2</fullName>
    </submittedName>
</protein>
<organism evidence="1 2">
    <name type="scientific">Trichonephila inaurata madagascariensis</name>
    <dbReference type="NCBI Taxonomy" id="2747483"/>
    <lineage>
        <taxon>Eukaryota</taxon>
        <taxon>Metazoa</taxon>
        <taxon>Ecdysozoa</taxon>
        <taxon>Arthropoda</taxon>
        <taxon>Chelicerata</taxon>
        <taxon>Arachnida</taxon>
        <taxon>Araneae</taxon>
        <taxon>Araneomorphae</taxon>
        <taxon>Entelegynae</taxon>
        <taxon>Araneoidea</taxon>
        <taxon>Nephilidae</taxon>
        <taxon>Trichonephila</taxon>
        <taxon>Trichonephila inaurata</taxon>
    </lineage>
</organism>
<sequence length="115" mass="13362">MQDNAFLGFMPKRVVVGYIDNAAINGQLSLNPFYLTIATLTFLSIYVDVQYLPTKPLELNYETNCYIRDYHQMFSGFNRDSGNYLTREEFVQGHTLYVFDLNPDLCDVPHLNLQH</sequence>
<comment type="caution">
    <text evidence="1">The sequence shown here is derived from an EMBL/GenBank/DDBJ whole genome shotgun (WGS) entry which is preliminary data.</text>
</comment>
<accession>A0A8X6Y6F7</accession>
<gene>
    <name evidence="1" type="primary">F54H12.2_115</name>
    <name evidence="1" type="ORF">TNIN_301971</name>
</gene>
<proteinExistence type="predicted"/>
<evidence type="ECO:0000313" key="1">
    <source>
        <dbReference type="EMBL" id="GFY66971.1"/>
    </source>
</evidence>
<dbReference type="Proteomes" id="UP000886998">
    <property type="component" value="Unassembled WGS sequence"/>
</dbReference>